<protein>
    <submittedName>
        <fullName evidence="5">Peptidase M23-like protein</fullName>
    </submittedName>
</protein>
<gene>
    <name evidence="5" type="ORF">EV385_4061</name>
</gene>
<evidence type="ECO:0000259" key="4">
    <source>
        <dbReference type="Pfam" id="PF01551"/>
    </source>
</evidence>
<feature type="chain" id="PRO_5038446630" evidence="3">
    <location>
        <begin position="29"/>
        <end position="421"/>
    </location>
</feature>
<feature type="signal peptide" evidence="3">
    <location>
        <begin position="1"/>
        <end position="28"/>
    </location>
</feature>
<dbReference type="Gene3D" id="2.70.70.10">
    <property type="entry name" value="Glucose Permease (Domain IIA)"/>
    <property type="match status" value="1"/>
</dbReference>
<name>A0A4Q7ZMJ1_9ACTN</name>
<accession>A0A4Q7ZMJ1</accession>
<proteinExistence type="predicted"/>
<dbReference type="EMBL" id="SHKY01000001">
    <property type="protein sequence ID" value="RZU52217.1"/>
    <property type="molecule type" value="Genomic_DNA"/>
</dbReference>
<dbReference type="AlphaFoldDB" id="A0A4Q7ZMJ1"/>
<evidence type="ECO:0000256" key="2">
    <source>
        <dbReference type="SAM" id="Coils"/>
    </source>
</evidence>
<dbReference type="PANTHER" id="PTHR21666:SF289">
    <property type="entry name" value="L-ALA--D-GLU ENDOPEPTIDASE"/>
    <property type="match status" value="1"/>
</dbReference>
<feature type="coiled-coil region" evidence="2">
    <location>
        <begin position="34"/>
        <end position="68"/>
    </location>
</feature>
<sequence>MRGLPRRSRSALLGACLAVLTTAGLGLAGPAPAAADSKDDLRRATRAVQRAEAVLENATTAARSAARRLTVATAALPAAQRRVATARGAVAATQTVANTARRRADATRAAYRVAADRFAAAERRVEQGRERVDEIATATYMGAGFTGVNVLISATGPQDLLDRMSLVGQVMAKQQDEVDALVEARRDVRSEQDRAGLARRVADEAARAAADKLASARTAQVRAEQARVAVVRLTQYRRTAFRAARAQRAAVLERYREAKVQEQRIREALRRAQNGPDAIRGVYVGGQLLMPVRGAWKSSDFGWRYDPWFHVWQLHAGTDFAADSGTPIRAAAAGRVIQAGWYGGYGNYTCISHGRLQGAGFTTCYGHQSRIGVHPGQYVSRGEVIGRVGSTGASTGAHLHFETRIGGVPRNPLRYLPGCLC</sequence>
<dbReference type="RefSeq" id="WP_278044997.1">
    <property type="nucleotide sequence ID" value="NZ_SHKY01000001.1"/>
</dbReference>
<dbReference type="InterPro" id="IPR050570">
    <property type="entry name" value="Cell_wall_metabolism_enzyme"/>
</dbReference>
<organism evidence="5 6">
    <name type="scientific">Krasilnikovia cinnamomea</name>
    <dbReference type="NCBI Taxonomy" id="349313"/>
    <lineage>
        <taxon>Bacteria</taxon>
        <taxon>Bacillati</taxon>
        <taxon>Actinomycetota</taxon>
        <taxon>Actinomycetes</taxon>
        <taxon>Micromonosporales</taxon>
        <taxon>Micromonosporaceae</taxon>
        <taxon>Krasilnikovia</taxon>
    </lineage>
</organism>
<dbReference type="SUPFAM" id="SSF51261">
    <property type="entry name" value="Duplicated hybrid motif"/>
    <property type="match status" value="1"/>
</dbReference>
<feature type="domain" description="M23ase beta-sheet core" evidence="4">
    <location>
        <begin position="314"/>
        <end position="412"/>
    </location>
</feature>
<evidence type="ECO:0000313" key="5">
    <source>
        <dbReference type="EMBL" id="RZU52217.1"/>
    </source>
</evidence>
<dbReference type="PANTHER" id="PTHR21666">
    <property type="entry name" value="PEPTIDASE-RELATED"/>
    <property type="match status" value="1"/>
</dbReference>
<keyword evidence="2" id="KW-0175">Coiled coil</keyword>
<keyword evidence="6" id="KW-1185">Reference proteome</keyword>
<dbReference type="GO" id="GO:0004222">
    <property type="term" value="F:metalloendopeptidase activity"/>
    <property type="evidence" value="ECO:0007669"/>
    <property type="project" value="TreeGrafter"/>
</dbReference>
<evidence type="ECO:0000256" key="1">
    <source>
        <dbReference type="ARBA" id="ARBA00022729"/>
    </source>
</evidence>
<reference evidence="5 6" key="1">
    <citation type="submission" date="2019-02" db="EMBL/GenBank/DDBJ databases">
        <title>Sequencing the genomes of 1000 actinobacteria strains.</title>
        <authorList>
            <person name="Klenk H.-P."/>
        </authorList>
    </citation>
    <scope>NUCLEOTIDE SEQUENCE [LARGE SCALE GENOMIC DNA]</scope>
    <source>
        <strain evidence="5 6">DSM 45162</strain>
    </source>
</reference>
<evidence type="ECO:0000313" key="6">
    <source>
        <dbReference type="Proteomes" id="UP000292564"/>
    </source>
</evidence>
<evidence type="ECO:0000256" key="3">
    <source>
        <dbReference type="SAM" id="SignalP"/>
    </source>
</evidence>
<dbReference type="Proteomes" id="UP000292564">
    <property type="component" value="Unassembled WGS sequence"/>
</dbReference>
<dbReference type="InterPro" id="IPR016047">
    <property type="entry name" value="M23ase_b-sheet_dom"/>
</dbReference>
<dbReference type="CDD" id="cd12797">
    <property type="entry name" value="M23_peptidase"/>
    <property type="match status" value="1"/>
</dbReference>
<dbReference type="InterPro" id="IPR011055">
    <property type="entry name" value="Dup_hybrid_motif"/>
</dbReference>
<dbReference type="Pfam" id="PF01551">
    <property type="entry name" value="Peptidase_M23"/>
    <property type="match status" value="1"/>
</dbReference>
<comment type="caution">
    <text evidence="5">The sequence shown here is derived from an EMBL/GenBank/DDBJ whole genome shotgun (WGS) entry which is preliminary data.</text>
</comment>
<dbReference type="Gene3D" id="6.10.250.3150">
    <property type="match status" value="1"/>
</dbReference>
<keyword evidence="1 3" id="KW-0732">Signal</keyword>